<dbReference type="Gene3D" id="3.30.70.330">
    <property type="match status" value="1"/>
</dbReference>
<feature type="domain" description="RRM" evidence="3">
    <location>
        <begin position="3"/>
        <end position="73"/>
    </location>
</feature>
<reference evidence="4" key="1">
    <citation type="submission" date="2023-08" db="EMBL/GenBank/DDBJ databases">
        <authorList>
            <person name="Alioto T."/>
            <person name="Alioto T."/>
            <person name="Gomez Garrido J."/>
        </authorList>
    </citation>
    <scope>NUCLEOTIDE SEQUENCE</scope>
</reference>
<dbReference type="InterPro" id="IPR050502">
    <property type="entry name" value="Euk_RNA-bind_prot"/>
</dbReference>
<dbReference type="AlphaFoldDB" id="A0AA36B9N5"/>
<gene>
    <name evidence="4" type="ORF">OCTVUL_1B006139</name>
</gene>
<dbReference type="PANTHER" id="PTHR48025">
    <property type="entry name" value="OS02G0815200 PROTEIN"/>
    <property type="match status" value="1"/>
</dbReference>
<dbReference type="InterPro" id="IPR035979">
    <property type="entry name" value="RBD_domain_sf"/>
</dbReference>
<dbReference type="CDD" id="cd12343">
    <property type="entry name" value="RRM1_2_CoAA_like"/>
    <property type="match status" value="1"/>
</dbReference>
<organism evidence="4 5">
    <name type="scientific">Octopus vulgaris</name>
    <name type="common">Common octopus</name>
    <dbReference type="NCBI Taxonomy" id="6645"/>
    <lineage>
        <taxon>Eukaryota</taxon>
        <taxon>Metazoa</taxon>
        <taxon>Spiralia</taxon>
        <taxon>Lophotrochozoa</taxon>
        <taxon>Mollusca</taxon>
        <taxon>Cephalopoda</taxon>
        <taxon>Coleoidea</taxon>
        <taxon>Octopodiformes</taxon>
        <taxon>Octopoda</taxon>
        <taxon>Incirrata</taxon>
        <taxon>Octopodidae</taxon>
        <taxon>Octopus</taxon>
    </lineage>
</organism>
<dbReference type="Proteomes" id="UP001162480">
    <property type="component" value="Chromosome 11"/>
</dbReference>
<evidence type="ECO:0000259" key="3">
    <source>
        <dbReference type="PROSITE" id="PS50102"/>
    </source>
</evidence>
<dbReference type="PROSITE" id="PS50102">
    <property type="entry name" value="RRM"/>
    <property type="match status" value="1"/>
</dbReference>
<dbReference type="GO" id="GO:0005634">
    <property type="term" value="C:nucleus"/>
    <property type="evidence" value="ECO:0007669"/>
    <property type="project" value="TreeGrafter"/>
</dbReference>
<dbReference type="InterPro" id="IPR000504">
    <property type="entry name" value="RRM_dom"/>
</dbReference>
<dbReference type="EMBL" id="OX597824">
    <property type="protein sequence ID" value="CAI9729612.1"/>
    <property type="molecule type" value="Genomic_DNA"/>
</dbReference>
<evidence type="ECO:0000313" key="5">
    <source>
        <dbReference type="Proteomes" id="UP001162480"/>
    </source>
</evidence>
<evidence type="ECO:0000256" key="1">
    <source>
        <dbReference type="ARBA" id="ARBA00022884"/>
    </source>
</evidence>
<name>A0AA36B9N5_OCTVU</name>
<proteinExistence type="predicted"/>
<evidence type="ECO:0000256" key="2">
    <source>
        <dbReference type="PROSITE-ProRule" id="PRU00176"/>
    </source>
</evidence>
<keyword evidence="5" id="KW-1185">Reference proteome</keyword>
<dbReference type="GO" id="GO:0003729">
    <property type="term" value="F:mRNA binding"/>
    <property type="evidence" value="ECO:0007669"/>
    <property type="project" value="TreeGrafter"/>
</dbReference>
<dbReference type="SMART" id="SM00360">
    <property type="entry name" value="RRM"/>
    <property type="match status" value="1"/>
</dbReference>
<dbReference type="SUPFAM" id="SSF54928">
    <property type="entry name" value="RNA-binding domain, RBD"/>
    <property type="match status" value="1"/>
</dbReference>
<sequence length="108" mass="12129">MPTKIFVGNVNPTTKAEQLRVLFEKYGKVTECDIIRNYAFVHMEYDSEAVQAIRQLNGYSVCNSRIRVEDGPLHIGTSDYSVSADLATPSYFKNHIVMPLKSIASSIK</sequence>
<protein>
    <submittedName>
        <fullName evidence="4">RNA-binding lark-like</fullName>
    </submittedName>
</protein>
<dbReference type="Pfam" id="PF00076">
    <property type="entry name" value="RRM_1"/>
    <property type="match status" value="1"/>
</dbReference>
<dbReference type="PANTHER" id="PTHR48025:SF1">
    <property type="entry name" value="RRM DOMAIN-CONTAINING PROTEIN"/>
    <property type="match status" value="1"/>
</dbReference>
<evidence type="ECO:0000313" key="4">
    <source>
        <dbReference type="EMBL" id="CAI9729612.1"/>
    </source>
</evidence>
<dbReference type="InterPro" id="IPR012677">
    <property type="entry name" value="Nucleotide-bd_a/b_plait_sf"/>
</dbReference>
<keyword evidence="1 2" id="KW-0694">RNA-binding</keyword>
<accession>A0AA36B9N5</accession>